<evidence type="ECO:0000259" key="5">
    <source>
        <dbReference type="Pfam" id="PF01416"/>
    </source>
</evidence>
<feature type="compositionally biased region" description="Basic and acidic residues" evidence="4">
    <location>
        <begin position="508"/>
        <end position="521"/>
    </location>
</feature>
<dbReference type="InterPro" id="IPR001406">
    <property type="entry name" value="PsdUridine_synth_TruA"/>
</dbReference>
<evidence type="ECO:0000313" key="7">
    <source>
        <dbReference type="Proteomes" id="UP001148786"/>
    </source>
</evidence>
<dbReference type="GO" id="GO:1990481">
    <property type="term" value="P:mRNA pseudouridine synthesis"/>
    <property type="evidence" value="ECO:0007669"/>
    <property type="project" value="TreeGrafter"/>
</dbReference>
<comment type="similarity">
    <text evidence="1">Belongs to the tRNA pseudouridine synthase TruA family.</text>
</comment>
<evidence type="ECO:0000256" key="1">
    <source>
        <dbReference type="ARBA" id="ARBA00009375"/>
    </source>
</evidence>
<dbReference type="PANTHER" id="PTHR11142">
    <property type="entry name" value="PSEUDOURIDYLATE SYNTHASE"/>
    <property type="match status" value="1"/>
</dbReference>
<feature type="region of interest" description="Disordered" evidence="4">
    <location>
        <begin position="508"/>
        <end position="529"/>
    </location>
</feature>
<reference evidence="6" key="1">
    <citation type="submission" date="2022-07" db="EMBL/GenBank/DDBJ databases">
        <title>Genome Sequence of Agrocybe chaxingu.</title>
        <authorList>
            <person name="Buettner E."/>
        </authorList>
    </citation>
    <scope>NUCLEOTIDE SEQUENCE</scope>
    <source>
        <strain evidence="6">MP-N11</strain>
    </source>
</reference>
<sequence length="529" mass="59440">MAANDTSSIASGPYAGWTRDKLIERLVELDGHSTTAEPAADKSTTLKTSILPLKKRQDNIFDFSKYARRKIALKFCYSGWEYGGLAFQLGPTPLPTVENVLFDAMAKAHLVDASGGFEACEWEKCGRTDRGVSGAGQVVSLWIRSALPPERGEETAILESKTTSDGSESREDDIRTLVDDFGLLSMAQEPPSNTSARKPKGPSDQVELDYVTMLNRILPDTIRIIAWSPVSTDFSARFSCKYRHYKYFFSSLHLDIPLMEAAAERLVGEHDFRNLCKLDPQKQITSFKRKILRASITPLESNDQENGRMYVFDLVGTAFLYHQVRHIMSALFLVGSGLEPPSMITELMNVAEGEEPLREGDAAYSIVASKPEYQMADALPLMLWDCAYDESELDWRTTGRLNKNVTDNAAGELHHQMQSIHTRSRVFTALDQHFTMAVARHHPAPPNIFPLADGSNGLAQLMRKPPRERMMNVPLGGGTFKRSMKYVPVLQRKRLDTVEVMNERWRLGKGTRKGEKQKVEEREEEDGNE</sequence>
<dbReference type="Gene3D" id="3.30.70.580">
    <property type="entry name" value="Pseudouridine synthase I, catalytic domain, N-terminal subdomain"/>
    <property type="match status" value="1"/>
</dbReference>
<dbReference type="SUPFAM" id="SSF55120">
    <property type="entry name" value="Pseudouridine synthase"/>
    <property type="match status" value="1"/>
</dbReference>
<dbReference type="Pfam" id="PF01416">
    <property type="entry name" value="PseudoU_synth_1"/>
    <property type="match status" value="1"/>
</dbReference>
<keyword evidence="7" id="KW-1185">Reference proteome</keyword>
<dbReference type="PANTHER" id="PTHR11142:SF5">
    <property type="entry name" value="TRNA PSEUDOURIDINE(38_39) SYNTHASE"/>
    <property type="match status" value="1"/>
</dbReference>
<dbReference type="GO" id="GO:0005634">
    <property type="term" value="C:nucleus"/>
    <property type="evidence" value="ECO:0007669"/>
    <property type="project" value="TreeGrafter"/>
</dbReference>
<organism evidence="6 7">
    <name type="scientific">Agrocybe chaxingu</name>
    <dbReference type="NCBI Taxonomy" id="84603"/>
    <lineage>
        <taxon>Eukaryota</taxon>
        <taxon>Fungi</taxon>
        <taxon>Dikarya</taxon>
        <taxon>Basidiomycota</taxon>
        <taxon>Agaricomycotina</taxon>
        <taxon>Agaricomycetes</taxon>
        <taxon>Agaricomycetidae</taxon>
        <taxon>Agaricales</taxon>
        <taxon>Agaricineae</taxon>
        <taxon>Strophariaceae</taxon>
        <taxon>Agrocybe</taxon>
    </lineage>
</organism>
<dbReference type="EMBL" id="JANKHO010000120">
    <property type="protein sequence ID" value="KAJ3514945.1"/>
    <property type="molecule type" value="Genomic_DNA"/>
</dbReference>
<dbReference type="InterPro" id="IPR020095">
    <property type="entry name" value="PsdUridine_synth_TruA_C"/>
</dbReference>
<dbReference type="GO" id="GO:0003723">
    <property type="term" value="F:RNA binding"/>
    <property type="evidence" value="ECO:0007669"/>
    <property type="project" value="InterPro"/>
</dbReference>
<feature type="domain" description="Pseudouridine synthase I TruA alpha/beta" evidence="5">
    <location>
        <begin position="262"/>
        <end position="389"/>
    </location>
</feature>
<dbReference type="GO" id="GO:0031119">
    <property type="term" value="P:tRNA pseudouridine synthesis"/>
    <property type="evidence" value="ECO:0007669"/>
    <property type="project" value="TreeGrafter"/>
</dbReference>
<proteinExistence type="inferred from homology"/>
<dbReference type="InterPro" id="IPR020097">
    <property type="entry name" value="PsdUridine_synth_TruA_a/b_dom"/>
</dbReference>
<evidence type="ECO:0000256" key="2">
    <source>
        <dbReference type="ARBA" id="ARBA00022694"/>
    </source>
</evidence>
<dbReference type="AlphaFoldDB" id="A0A9W8K7B1"/>
<comment type="caution">
    <text evidence="6">The sequence shown here is derived from an EMBL/GenBank/DDBJ whole genome shotgun (WGS) entry which is preliminary data.</text>
</comment>
<keyword evidence="2" id="KW-0819">tRNA processing</keyword>
<dbReference type="Gene3D" id="3.30.70.660">
    <property type="entry name" value="Pseudouridine synthase I, catalytic domain, C-terminal subdomain"/>
    <property type="match status" value="1"/>
</dbReference>
<dbReference type="Proteomes" id="UP001148786">
    <property type="component" value="Unassembled WGS sequence"/>
</dbReference>
<dbReference type="InterPro" id="IPR020094">
    <property type="entry name" value="TruA/RsuA/RluB/E/F_N"/>
</dbReference>
<name>A0A9W8K7B1_9AGAR</name>
<accession>A0A9W8K7B1</accession>
<protein>
    <recommendedName>
        <fullName evidence="5">Pseudouridine synthase I TruA alpha/beta domain-containing protein</fullName>
    </recommendedName>
</protein>
<gene>
    <name evidence="6" type="ORF">NLJ89_g2064</name>
</gene>
<dbReference type="InterPro" id="IPR020103">
    <property type="entry name" value="PsdUridine_synth_cat_dom_sf"/>
</dbReference>
<dbReference type="GO" id="GO:0005737">
    <property type="term" value="C:cytoplasm"/>
    <property type="evidence" value="ECO:0007669"/>
    <property type="project" value="TreeGrafter"/>
</dbReference>
<dbReference type="OrthoDB" id="25767at2759"/>
<evidence type="ECO:0000313" key="6">
    <source>
        <dbReference type="EMBL" id="KAJ3514945.1"/>
    </source>
</evidence>
<evidence type="ECO:0000256" key="3">
    <source>
        <dbReference type="ARBA" id="ARBA00023235"/>
    </source>
</evidence>
<dbReference type="GO" id="GO:0009982">
    <property type="term" value="F:pseudouridine synthase activity"/>
    <property type="evidence" value="ECO:0007669"/>
    <property type="project" value="InterPro"/>
</dbReference>
<keyword evidence="3" id="KW-0413">Isomerase</keyword>
<evidence type="ECO:0000256" key="4">
    <source>
        <dbReference type="SAM" id="MobiDB-lite"/>
    </source>
</evidence>